<evidence type="ECO:0000313" key="15">
    <source>
        <dbReference type="EMBL" id="RKF15572.1"/>
    </source>
</evidence>
<dbReference type="PANTHER" id="PTHR11472:SF34">
    <property type="entry name" value="REGULATOR OF TELOMERE ELONGATION HELICASE 1"/>
    <property type="match status" value="1"/>
</dbReference>
<dbReference type="SMART" id="SM00488">
    <property type="entry name" value="DEXDc2"/>
    <property type="match status" value="1"/>
</dbReference>
<dbReference type="GO" id="GO:0051539">
    <property type="term" value="F:4 iron, 4 sulfur cluster binding"/>
    <property type="evidence" value="ECO:0007669"/>
    <property type="project" value="UniProtKB-KW"/>
</dbReference>
<dbReference type="InterPro" id="IPR014013">
    <property type="entry name" value="Helic_SF1/SF2_ATP-bd_DinG/Rad3"/>
</dbReference>
<dbReference type="AlphaFoldDB" id="A0A420E8Z8"/>
<dbReference type="InterPro" id="IPR045028">
    <property type="entry name" value="DinG/Rad3-like"/>
</dbReference>
<dbReference type="InterPro" id="IPR006554">
    <property type="entry name" value="Helicase-like_DEXD_c2"/>
</dbReference>
<keyword evidence="8" id="KW-0408">Iron</keyword>
<dbReference type="Gene3D" id="1.10.275.40">
    <property type="match status" value="1"/>
</dbReference>
<proteinExistence type="inferred from homology"/>
<evidence type="ECO:0000256" key="9">
    <source>
        <dbReference type="ARBA" id="ARBA00023014"/>
    </source>
</evidence>
<keyword evidence="10" id="KW-0238">DNA-binding</keyword>
<dbReference type="InterPro" id="IPR011604">
    <property type="entry name" value="PDDEXK-like_dom_sf"/>
</dbReference>
<keyword evidence="16" id="KW-1185">Reference proteome</keyword>
<dbReference type="GO" id="GO:0046872">
    <property type="term" value="F:metal ion binding"/>
    <property type="evidence" value="ECO:0007669"/>
    <property type="project" value="UniProtKB-KW"/>
</dbReference>
<dbReference type="GO" id="GO:0003677">
    <property type="term" value="F:DNA binding"/>
    <property type="evidence" value="ECO:0007669"/>
    <property type="project" value="UniProtKB-KW"/>
</dbReference>
<dbReference type="Pfam" id="PF13307">
    <property type="entry name" value="Helicase_C_2"/>
    <property type="match status" value="1"/>
</dbReference>
<name>A0A420E8Z8_9ALTE</name>
<evidence type="ECO:0000256" key="13">
    <source>
        <dbReference type="ARBA" id="ARBA00038058"/>
    </source>
</evidence>
<evidence type="ECO:0000256" key="1">
    <source>
        <dbReference type="ARBA" id="ARBA00022485"/>
    </source>
</evidence>
<keyword evidence="6 15" id="KW-0347">Helicase</keyword>
<dbReference type="GO" id="GO:0006281">
    <property type="term" value="P:DNA repair"/>
    <property type="evidence" value="ECO:0007669"/>
    <property type="project" value="UniProtKB-KW"/>
</dbReference>
<dbReference type="PANTHER" id="PTHR11472">
    <property type="entry name" value="DNA REPAIR DEAD HELICASE RAD3/XP-D SUBFAMILY MEMBER"/>
    <property type="match status" value="1"/>
</dbReference>
<dbReference type="PROSITE" id="PS51193">
    <property type="entry name" value="HELICASE_ATP_BIND_2"/>
    <property type="match status" value="1"/>
</dbReference>
<dbReference type="InterPro" id="IPR027417">
    <property type="entry name" value="P-loop_NTPase"/>
</dbReference>
<evidence type="ECO:0000256" key="10">
    <source>
        <dbReference type="ARBA" id="ARBA00023125"/>
    </source>
</evidence>
<evidence type="ECO:0000256" key="12">
    <source>
        <dbReference type="ARBA" id="ARBA00023235"/>
    </source>
</evidence>
<evidence type="ECO:0000259" key="14">
    <source>
        <dbReference type="PROSITE" id="PS51193"/>
    </source>
</evidence>
<evidence type="ECO:0000256" key="11">
    <source>
        <dbReference type="ARBA" id="ARBA00023204"/>
    </source>
</evidence>
<evidence type="ECO:0000313" key="16">
    <source>
        <dbReference type="Proteomes" id="UP000286482"/>
    </source>
</evidence>
<dbReference type="RefSeq" id="WP_120355658.1">
    <property type="nucleotide sequence ID" value="NZ_RAQO01000008.1"/>
</dbReference>
<dbReference type="InterPro" id="IPR006555">
    <property type="entry name" value="ATP-dep_Helicase_C"/>
</dbReference>
<dbReference type="Proteomes" id="UP000286482">
    <property type="component" value="Unassembled WGS sequence"/>
</dbReference>
<dbReference type="SMART" id="SM00491">
    <property type="entry name" value="HELICc2"/>
    <property type="match status" value="1"/>
</dbReference>
<organism evidence="15 16">
    <name type="scientific">Alginatibacterium sediminis</name>
    <dbReference type="NCBI Taxonomy" id="2164068"/>
    <lineage>
        <taxon>Bacteria</taxon>
        <taxon>Pseudomonadati</taxon>
        <taxon>Pseudomonadota</taxon>
        <taxon>Gammaproteobacteria</taxon>
        <taxon>Alteromonadales</taxon>
        <taxon>Alteromonadaceae</taxon>
        <taxon>Alginatibacterium</taxon>
    </lineage>
</organism>
<keyword evidence="7" id="KW-0067">ATP-binding</keyword>
<keyword evidence="3" id="KW-0547">Nucleotide-binding</keyword>
<dbReference type="SUPFAM" id="SSF52540">
    <property type="entry name" value="P-loop containing nucleoside triphosphate hydrolases"/>
    <property type="match status" value="2"/>
</dbReference>
<evidence type="ECO:0000256" key="2">
    <source>
        <dbReference type="ARBA" id="ARBA00022723"/>
    </source>
</evidence>
<dbReference type="InterPro" id="IPR042493">
    <property type="entry name" value="XPD_DNA_FeS"/>
</dbReference>
<evidence type="ECO:0000256" key="7">
    <source>
        <dbReference type="ARBA" id="ARBA00022840"/>
    </source>
</evidence>
<dbReference type="Gene3D" id="1.10.30.20">
    <property type="entry name" value="Bacterial XPD DNA helicase, FeS cluster domain"/>
    <property type="match status" value="1"/>
</dbReference>
<reference evidence="15 16" key="1">
    <citation type="submission" date="2018-09" db="EMBL/GenBank/DDBJ databases">
        <authorList>
            <person name="Wang Z."/>
        </authorList>
    </citation>
    <scope>NUCLEOTIDE SEQUENCE [LARGE SCALE GENOMIC DNA]</scope>
    <source>
        <strain evidence="15 16">ALS 81</strain>
    </source>
</reference>
<dbReference type="GO" id="GO:0005524">
    <property type="term" value="F:ATP binding"/>
    <property type="evidence" value="ECO:0007669"/>
    <property type="project" value="UniProtKB-KW"/>
</dbReference>
<evidence type="ECO:0000256" key="4">
    <source>
        <dbReference type="ARBA" id="ARBA00022763"/>
    </source>
</evidence>
<comment type="caution">
    <text evidence="15">The sequence shown here is derived from an EMBL/GenBank/DDBJ whole genome shotgun (WGS) entry which is preliminary data.</text>
</comment>
<keyword evidence="2" id="KW-0479">Metal-binding</keyword>
<evidence type="ECO:0000256" key="3">
    <source>
        <dbReference type="ARBA" id="ARBA00022741"/>
    </source>
</evidence>
<keyword evidence="11" id="KW-0234">DNA repair</keyword>
<keyword evidence="5" id="KW-0378">Hydrolase</keyword>
<dbReference type="OrthoDB" id="9765586at2"/>
<keyword evidence="9" id="KW-0411">Iron-sulfur</keyword>
<dbReference type="GO" id="GO:0016818">
    <property type="term" value="F:hydrolase activity, acting on acid anhydrides, in phosphorus-containing anhydrides"/>
    <property type="evidence" value="ECO:0007669"/>
    <property type="project" value="InterPro"/>
</dbReference>
<gene>
    <name evidence="15" type="ORF">DBZ36_14380</name>
</gene>
<dbReference type="GO" id="GO:0003678">
    <property type="term" value="F:DNA helicase activity"/>
    <property type="evidence" value="ECO:0007669"/>
    <property type="project" value="InterPro"/>
</dbReference>
<keyword evidence="1" id="KW-0004">4Fe-4S</keyword>
<dbReference type="Pfam" id="PF06733">
    <property type="entry name" value="DEAD_2"/>
    <property type="match status" value="1"/>
</dbReference>
<evidence type="ECO:0000256" key="8">
    <source>
        <dbReference type="ARBA" id="ARBA00023004"/>
    </source>
</evidence>
<dbReference type="Gene3D" id="3.40.50.300">
    <property type="entry name" value="P-loop containing nucleotide triphosphate hydrolases"/>
    <property type="match status" value="2"/>
</dbReference>
<sequence length="746" mass="85242">MKTSVRQLCEFAAKQGSLEHRFTPSPSSSQGIEAHQALQSKRGPSYIAEYSLKATVWGLNVSGRADGFDPEHGYIEEIKSHRGHIDTISENRRQYHWAQLKCYAAMICYAQDLSQIELRLVYINVDSGKETTFTKNLKTTELEQFYCQLCLVFSHWCNQLDKHRIKRDQELKALAFPFVDFRRGQRNLSEFVYKCAVQSRDALLQAPTGLGKTIGVLYPALKSMPQAKLDRIHYLSCRNTTKQVAMTTLAQLRNDTDFWGLEMTSKTQSCLHPEASCQGLSCPLADGFFDRLPKARQQLLLGDKLWARSQVEQIAEQHNICPYFLAQEMSHWADVLVADVNHMYDQSAALASMITSEKLRCLSLVDEAHNLIDRAREMYSCSLYQSQFLAAQTLAPKPIAKPLNRVISAWRALNRKLKSADELKSQTQFLNYVPSQLEGPMLSLCSAISDYAVANSISPSLQELLFECLAFTKLSELFNEHSVVEYDYQKRGKSTLSIRNQIPADHLENRFSLSQSSILFSATLSPYDYYKDLLGLSRETLWSEIQSPFCASQLEVRLITNISTRWKQRHASLQPICERIKVQFEQQPGNYIVFASSFAYLDDLKQQMRVHAPNIPLVQQQRYMSESQRQQFLDSFSQHSQQVAFAVLGGIFSEGIDLQGRRLIGAFICTLGLAPFEAQSEVLRERLEQRYGQGYNYTYLYPGLRKVIQAAGRVIRDSDDLGIVELIDERYAHSHIQTLLPNWWQI</sequence>
<dbReference type="EMBL" id="RAQO01000008">
    <property type="protein sequence ID" value="RKF15572.1"/>
    <property type="molecule type" value="Genomic_DNA"/>
</dbReference>
<evidence type="ECO:0000256" key="5">
    <source>
        <dbReference type="ARBA" id="ARBA00022801"/>
    </source>
</evidence>
<keyword evidence="4" id="KW-0227">DNA damage</keyword>
<evidence type="ECO:0000256" key="6">
    <source>
        <dbReference type="ARBA" id="ARBA00022806"/>
    </source>
</evidence>
<protein>
    <submittedName>
        <fullName evidence="15">ATP-dependent DNA helicase</fullName>
    </submittedName>
</protein>
<feature type="domain" description="Helicase ATP-binding" evidence="14">
    <location>
        <begin position="171"/>
        <end position="433"/>
    </location>
</feature>
<dbReference type="InterPro" id="IPR010614">
    <property type="entry name" value="RAD3-like_helicase_DEAD"/>
</dbReference>
<keyword evidence="12" id="KW-0413">Isomerase</keyword>
<accession>A0A420E8Z8</accession>
<dbReference type="Gene3D" id="3.90.320.10">
    <property type="match status" value="1"/>
</dbReference>
<comment type="similarity">
    <text evidence="13">Belongs to the helicase family. DinG subfamily.</text>
</comment>